<dbReference type="CDD" id="cd14066">
    <property type="entry name" value="STKc_IRAK"/>
    <property type="match status" value="1"/>
</dbReference>
<comment type="catalytic activity">
    <reaction evidence="20">
        <text>L-threonyl-[protein] + ATP = O-phospho-L-threonyl-[protein] + ADP + H(+)</text>
        <dbReference type="Rhea" id="RHEA:46608"/>
        <dbReference type="Rhea" id="RHEA-COMP:11060"/>
        <dbReference type="Rhea" id="RHEA-COMP:11605"/>
        <dbReference type="ChEBI" id="CHEBI:15378"/>
        <dbReference type="ChEBI" id="CHEBI:30013"/>
        <dbReference type="ChEBI" id="CHEBI:30616"/>
        <dbReference type="ChEBI" id="CHEBI:61977"/>
        <dbReference type="ChEBI" id="CHEBI:456216"/>
        <dbReference type="EC" id="2.7.11.1"/>
    </reaction>
</comment>
<dbReference type="Proteomes" id="UP001345219">
    <property type="component" value="Chromosome 10"/>
</dbReference>
<evidence type="ECO:0000256" key="3">
    <source>
        <dbReference type="ARBA" id="ARBA00008536"/>
    </source>
</evidence>
<evidence type="ECO:0000313" key="27">
    <source>
        <dbReference type="EMBL" id="KAK4745962.1"/>
    </source>
</evidence>
<dbReference type="InterPro" id="IPR000719">
    <property type="entry name" value="Prot_kinase_dom"/>
</dbReference>
<organism evidence="27 28">
    <name type="scientific">Trapa incisa</name>
    <dbReference type="NCBI Taxonomy" id="236973"/>
    <lineage>
        <taxon>Eukaryota</taxon>
        <taxon>Viridiplantae</taxon>
        <taxon>Streptophyta</taxon>
        <taxon>Embryophyta</taxon>
        <taxon>Tracheophyta</taxon>
        <taxon>Spermatophyta</taxon>
        <taxon>Magnoliopsida</taxon>
        <taxon>eudicotyledons</taxon>
        <taxon>Gunneridae</taxon>
        <taxon>Pentapetalae</taxon>
        <taxon>rosids</taxon>
        <taxon>malvids</taxon>
        <taxon>Myrtales</taxon>
        <taxon>Lythraceae</taxon>
        <taxon>Trapa</taxon>
    </lineage>
</organism>
<dbReference type="PROSITE" id="PS50011">
    <property type="entry name" value="PROTEIN_KINASE_DOM"/>
    <property type="match status" value="1"/>
</dbReference>
<dbReference type="Gene3D" id="3.30.200.20">
    <property type="entry name" value="Phosphorylase Kinase, domain 1"/>
    <property type="match status" value="1"/>
</dbReference>
<feature type="signal peptide" evidence="25">
    <location>
        <begin position="1"/>
        <end position="23"/>
    </location>
</feature>
<dbReference type="InterPro" id="IPR001220">
    <property type="entry name" value="Legume_lectin_dom"/>
</dbReference>
<dbReference type="SUPFAM" id="SSF49899">
    <property type="entry name" value="Concanavalin A-like lectins/glucanases"/>
    <property type="match status" value="1"/>
</dbReference>
<evidence type="ECO:0000256" key="24">
    <source>
        <dbReference type="SAM" id="Phobius"/>
    </source>
</evidence>
<keyword evidence="15 22" id="KW-0067">ATP-binding</keyword>
<feature type="chain" id="PRO_5042989992" description="non-specific serine/threonine protein kinase" evidence="25">
    <location>
        <begin position="24"/>
        <end position="695"/>
    </location>
</feature>
<evidence type="ECO:0000256" key="16">
    <source>
        <dbReference type="ARBA" id="ARBA00022989"/>
    </source>
</evidence>
<keyword evidence="18" id="KW-0675">Receptor</keyword>
<evidence type="ECO:0000256" key="21">
    <source>
        <dbReference type="ARBA" id="ARBA00048679"/>
    </source>
</evidence>
<gene>
    <name evidence="27" type="ORF">SAY87_012274</name>
</gene>
<evidence type="ECO:0000256" key="18">
    <source>
        <dbReference type="ARBA" id="ARBA00023170"/>
    </source>
</evidence>
<dbReference type="InterPro" id="IPR017441">
    <property type="entry name" value="Protein_kinase_ATP_BS"/>
</dbReference>
<evidence type="ECO:0000256" key="6">
    <source>
        <dbReference type="ARBA" id="ARBA00022475"/>
    </source>
</evidence>
<dbReference type="FunFam" id="3.30.200.20:FF:000112">
    <property type="entry name" value="Lectin-domain containing receptor kinase A4.3"/>
    <property type="match status" value="1"/>
</dbReference>
<dbReference type="EC" id="2.7.11.1" evidence="5"/>
<dbReference type="Pfam" id="PF00139">
    <property type="entry name" value="Lectin_legB"/>
    <property type="match status" value="1"/>
</dbReference>
<keyword evidence="7" id="KW-0723">Serine/threonine-protein kinase</keyword>
<dbReference type="GO" id="GO:0005524">
    <property type="term" value="F:ATP binding"/>
    <property type="evidence" value="ECO:0007669"/>
    <property type="project" value="UniProtKB-UniRule"/>
</dbReference>
<feature type="compositionally biased region" description="Polar residues" evidence="23">
    <location>
        <begin position="666"/>
        <end position="683"/>
    </location>
</feature>
<evidence type="ECO:0000256" key="17">
    <source>
        <dbReference type="ARBA" id="ARBA00023136"/>
    </source>
</evidence>
<keyword evidence="19" id="KW-0325">Glycoprotein</keyword>
<evidence type="ECO:0000256" key="19">
    <source>
        <dbReference type="ARBA" id="ARBA00023180"/>
    </source>
</evidence>
<evidence type="ECO:0000256" key="25">
    <source>
        <dbReference type="SAM" id="SignalP"/>
    </source>
</evidence>
<dbReference type="Pfam" id="PF00069">
    <property type="entry name" value="Pkinase"/>
    <property type="match status" value="1"/>
</dbReference>
<evidence type="ECO:0000256" key="13">
    <source>
        <dbReference type="ARBA" id="ARBA00022777"/>
    </source>
</evidence>
<dbReference type="GO" id="GO:0002229">
    <property type="term" value="P:defense response to oomycetes"/>
    <property type="evidence" value="ECO:0007669"/>
    <property type="project" value="UniProtKB-ARBA"/>
</dbReference>
<evidence type="ECO:0000256" key="20">
    <source>
        <dbReference type="ARBA" id="ARBA00047899"/>
    </source>
</evidence>
<keyword evidence="10 25" id="KW-0732">Signal</keyword>
<evidence type="ECO:0000256" key="5">
    <source>
        <dbReference type="ARBA" id="ARBA00012513"/>
    </source>
</evidence>
<dbReference type="EMBL" id="JAXIOK010000021">
    <property type="protein sequence ID" value="KAK4745962.1"/>
    <property type="molecule type" value="Genomic_DNA"/>
</dbReference>
<feature type="binding site" evidence="22">
    <location>
        <position position="382"/>
    </location>
    <ligand>
        <name>ATP</name>
        <dbReference type="ChEBI" id="CHEBI:30616"/>
    </ligand>
</feature>
<feature type="transmembrane region" description="Helical" evidence="24">
    <location>
        <begin position="296"/>
        <end position="320"/>
    </location>
</feature>
<dbReference type="GO" id="GO:0005886">
    <property type="term" value="C:plasma membrane"/>
    <property type="evidence" value="ECO:0007669"/>
    <property type="project" value="UniProtKB-SubCell"/>
</dbReference>
<evidence type="ECO:0000259" key="26">
    <source>
        <dbReference type="PROSITE" id="PS50011"/>
    </source>
</evidence>
<reference evidence="27 28" key="1">
    <citation type="journal article" date="2023" name="Hortic Res">
        <title>Pangenome of water caltrop reveals structural variations and asymmetric subgenome divergence after allopolyploidization.</title>
        <authorList>
            <person name="Zhang X."/>
            <person name="Chen Y."/>
            <person name="Wang L."/>
            <person name="Yuan Y."/>
            <person name="Fang M."/>
            <person name="Shi L."/>
            <person name="Lu R."/>
            <person name="Comes H.P."/>
            <person name="Ma Y."/>
            <person name="Chen Y."/>
            <person name="Huang G."/>
            <person name="Zhou Y."/>
            <person name="Zheng Z."/>
            <person name="Qiu Y."/>
        </authorList>
    </citation>
    <scope>NUCLEOTIDE SEQUENCE [LARGE SCALE GENOMIC DNA]</scope>
    <source>
        <tissue evidence="27">Roots</tissue>
    </source>
</reference>
<keyword evidence="9 24" id="KW-0812">Transmembrane</keyword>
<dbReference type="InterPro" id="IPR008271">
    <property type="entry name" value="Ser/Thr_kinase_AS"/>
</dbReference>
<evidence type="ECO:0000256" key="12">
    <source>
        <dbReference type="ARBA" id="ARBA00022741"/>
    </source>
</evidence>
<evidence type="ECO:0000256" key="4">
    <source>
        <dbReference type="ARBA" id="ARBA00010217"/>
    </source>
</evidence>
<keyword evidence="8" id="KW-0808">Transferase</keyword>
<evidence type="ECO:0000256" key="23">
    <source>
        <dbReference type="SAM" id="MobiDB-lite"/>
    </source>
</evidence>
<dbReference type="SMART" id="SM00220">
    <property type="entry name" value="S_TKc"/>
    <property type="match status" value="1"/>
</dbReference>
<comment type="caution">
    <text evidence="27">The sequence shown here is derived from an EMBL/GenBank/DDBJ whole genome shotgun (WGS) entry which is preliminary data.</text>
</comment>
<dbReference type="FunFam" id="1.10.510.10:FF:000108">
    <property type="entry name" value="L-type lectin-domain containing receptor kinase S.4"/>
    <property type="match status" value="1"/>
</dbReference>
<comment type="similarity">
    <text evidence="3">In the N-terminal section; belongs to the leguminous lectin family.</text>
</comment>
<feature type="region of interest" description="Disordered" evidence="23">
    <location>
        <begin position="666"/>
        <end position="695"/>
    </location>
</feature>
<keyword evidence="11" id="KW-0430">Lectin</keyword>
<evidence type="ECO:0000256" key="9">
    <source>
        <dbReference type="ARBA" id="ARBA00022692"/>
    </source>
</evidence>
<protein>
    <recommendedName>
        <fullName evidence="5">non-specific serine/threonine protein kinase</fullName>
        <ecNumber evidence="5">2.7.11.1</ecNumber>
    </recommendedName>
</protein>
<dbReference type="InterPro" id="IPR050528">
    <property type="entry name" value="L-type_Lectin-RKs"/>
</dbReference>
<dbReference type="AlphaFoldDB" id="A0AAN7H0V8"/>
<dbReference type="PANTHER" id="PTHR27007">
    <property type="match status" value="1"/>
</dbReference>
<dbReference type="CDD" id="cd06899">
    <property type="entry name" value="lectin_legume_LecRK_Arcelin_ConA"/>
    <property type="match status" value="1"/>
</dbReference>
<evidence type="ECO:0000256" key="8">
    <source>
        <dbReference type="ARBA" id="ARBA00022679"/>
    </source>
</evidence>
<feature type="domain" description="Protein kinase" evidence="26">
    <location>
        <begin position="353"/>
        <end position="627"/>
    </location>
</feature>
<evidence type="ECO:0000313" key="28">
    <source>
        <dbReference type="Proteomes" id="UP001345219"/>
    </source>
</evidence>
<evidence type="ECO:0000256" key="10">
    <source>
        <dbReference type="ARBA" id="ARBA00022729"/>
    </source>
</evidence>
<dbReference type="InterPro" id="IPR013320">
    <property type="entry name" value="ConA-like_dom_sf"/>
</dbReference>
<comment type="catalytic activity">
    <reaction evidence="21">
        <text>L-seryl-[protein] + ATP = O-phospho-L-seryl-[protein] + ADP + H(+)</text>
        <dbReference type="Rhea" id="RHEA:17989"/>
        <dbReference type="Rhea" id="RHEA-COMP:9863"/>
        <dbReference type="Rhea" id="RHEA-COMP:11604"/>
        <dbReference type="ChEBI" id="CHEBI:15378"/>
        <dbReference type="ChEBI" id="CHEBI:29999"/>
        <dbReference type="ChEBI" id="CHEBI:30616"/>
        <dbReference type="ChEBI" id="CHEBI:83421"/>
        <dbReference type="ChEBI" id="CHEBI:456216"/>
        <dbReference type="EC" id="2.7.11.1"/>
    </reaction>
</comment>
<name>A0AAN7H0V8_9MYRT</name>
<keyword evidence="16 24" id="KW-1133">Transmembrane helix</keyword>
<accession>A0AAN7H0V8</accession>
<evidence type="ECO:0000256" key="7">
    <source>
        <dbReference type="ARBA" id="ARBA00022527"/>
    </source>
</evidence>
<dbReference type="PROSITE" id="PS00108">
    <property type="entry name" value="PROTEIN_KINASE_ST"/>
    <property type="match status" value="1"/>
</dbReference>
<keyword evidence="12 22" id="KW-0547">Nucleotide-binding</keyword>
<dbReference type="GO" id="GO:0030246">
    <property type="term" value="F:carbohydrate binding"/>
    <property type="evidence" value="ECO:0007669"/>
    <property type="project" value="UniProtKB-KW"/>
</dbReference>
<evidence type="ECO:0000256" key="22">
    <source>
        <dbReference type="PROSITE-ProRule" id="PRU10141"/>
    </source>
</evidence>
<evidence type="ECO:0000256" key="14">
    <source>
        <dbReference type="ARBA" id="ARBA00022821"/>
    </source>
</evidence>
<keyword evidence="6" id="KW-1003">Cell membrane</keyword>
<evidence type="ECO:0000256" key="11">
    <source>
        <dbReference type="ARBA" id="ARBA00022734"/>
    </source>
</evidence>
<dbReference type="GO" id="GO:0004674">
    <property type="term" value="F:protein serine/threonine kinase activity"/>
    <property type="evidence" value="ECO:0007669"/>
    <property type="project" value="UniProtKB-KW"/>
</dbReference>
<comment type="subcellular location">
    <subcellularLocation>
        <location evidence="1">Cell membrane</location>
    </subcellularLocation>
    <subcellularLocation>
        <location evidence="2">Membrane</location>
        <topology evidence="2">Single-pass type I membrane protein</topology>
    </subcellularLocation>
</comment>
<proteinExistence type="inferred from homology"/>
<dbReference type="SUPFAM" id="SSF56112">
    <property type="entry name" value="Protein kinase-like (PK-like)"/>
    <property type="match status" value="1"/>
</dbReference>
<dbReference type="PROSITE" id="PS00107">
    <property type="entry name" value="PROTEIN_KINASE_ATP"/>
    <property type="match status" value="1"/>
</dbReference>
<keyword evidence="17 24" id="KW-0472">Membrane</keyword>
<keyword evidence="14" id="KW-0611">Plant defense</keyword>
<sequence length="695" mass="76162">MAGLTVHGAPFYVLLFLLWLAESQEGADAVGGGLYFPGFKNAAANLSLAGIAKIEPTNGLLELTNRTSRLLGQAFYSSPLRLKLSPEGSALSFSTCFVFSIVPEYAKLGGHGLAFALSPSPNPAALPSQYLGLLNSSDIGNFSNHLFAVEFDTVQDFEFGDINDNHIGIDINSLASNASAAGAYYADDGSGKVDLNLKSGKPIFAWIDYDSGSTVVNVTISPDSTKPPKPILSYRVDLSPILKEYMYVGFSASTGLLASSHYVLGWSFSIGGGGSKAIELSSLPSLSGPQKDHRHALAIGLSVSSVLVLILAIGTVFYIVRKMRNADPIEDWELHMVPHRFSYQELKRATNGFKGKELLGTGGFGQVYRGTLVDTRSEVAVKRISHESKQGIREFVSEISTIGRLRHRNIVQLLGWCRRRDDLLLVYEFMPNGSLDRFLFDSDQKKKTLTLSWPQRLHIIKGVASGLLYLHEGYEQVVIHRDVKASNVLLDGEMNGRLGDFGMARLYDHGSNPSTTRVVGTLGYLAPELSRTGKADALSDVYAFGAFLLEVVCGRRPIEPKATAEELVLMDWVWERYREGKVLDVVDSKMGGAFDENEVLMVLKLGLLCSNSKPDQRPSMRLVMRYLNGEADVPESARAQEALESERDRIKFEDFIESFASSSFEKKCSSNPSFVLPLSSDSTPEVPYGYADHTR</sequence>
<comment type="similarity">
    <text evidence="4">In the C-terminal section; belongs to the protein kinase superfamily. Ser/Thr protein kinase family.</text>
</comment>
<dbReference type="InterPro" id="IPR011009">
    <property type="entry name" value="Kinase-like_dom_sf"/>
</dbReference>
<keyword evidence="13" id="KW-0418">Kinase</keyword>
<dbReference type="Gene3D" id="1.10.510.10">
    <property type="entry name" value="Transferase(Phosphotransferase) domain 1"/>
    <property type="match status" value="1"/>
</dbReference>
<dbReference type="FunFam" id="2.60.120.200:FF:000086">
    <property type="entry name" value="L-type lectin-domain containing receptor kinase S.4"/>
    <property type="match status" value="1"/>
</dbReference>
<keyword evidence="28" id="KW-1185">Reference proteome</keyword>
<evidence type="ECO:0000256" key="1">
    <source>
        <dbReference type="ARBA" id="ARBA00004236"/>
    </source>
</evidence>
<dbReference type="Gene3D" id="2.60.120.200">
    <property type="match status" value="1"/>
</dbReference>
<dbReference type="GO" id="GO:0042742">
    <property type="term" value="P:defense response to bacterium"/>
    <property type="evidence" value="ECO:0007669"/>
    <property type="project" value="UniProtKB-ARBA"/>
</dbReference>
<evidence type="ECO:0000256" key="15">
    <source>
        <dbReference type="ARBA" id="ARBA00022840"/>
    </source>
</evidence>
<evidence type="ECO:0000256" key="2">
    <source>
        <dbReference type="ARBA" id="ARBA00004479"/>
    </source>
</evidence>